<gene>
    <name evidence="5" type="ORF">J2736_004385</name>
</gene>
<protein>
    <submittedName>
        <fullName evidence="5">AraC-like DNA-binding protein</fullName>
    </submittedName>
</protein>
<feature type="domain" description="HTH araC/xylS-type" evidence="4">
    <location>
        <begin position="197"/>
        <end position="295"/>
    </location>
</feature>
<comment type="caution">
    <text evidence="5">The sequence shown here is derived from an EMBL/GenBank/DDBJ whole genome shotgun (WGS) entry which is preliminary data.</text>
</comment>
<dbReference type="Proteomes" id="UP001267290">
    <property type="component" value="Unassembled WGS sequence"/>
</dbReference>
<evidence type="ECO:0000256" key="1">
    <source>
        <dbReference type="ARBA" id="ARBA00023015"/>
    </source>
</evidence>
<dbReference type="SUPFAM" id="SSF46689">
    <property type="entry name" value="Homeodomain-like"/>
    <property type="match status" value="2"/>
</dbReference>
<dbReference type="InterPro" id="IPR009057">
    <property type="entry name" value="Homeodomain-like_sf"/>
</dbReference>
<dbReference type="Gene3D" id="2.60.120.10">
    <property type="entry name" value="Jelly Rolls"/>
    <property type="match status" value="1"/>
</dbReference>
<sequence length="299" mass="35251">MIYLEEVIQLNLIKDFQLNHEPIQMTFHSQTTAYWDIYHAHQGMEFIYVHQGEGSVIIDPFMYEIKPNTLLFFQPYQLHRIKMDLHSSTYNTYERSKFLFEPSIVDNLLSTLPNMQSFFRTLWKDTLTCQVLYLPELASSWDVQLKQLDNALLSTPKEEHMEEFAIFLIGFLQGLRAHWPDKQDSTSANQRPMHHVEHIMKWIDEHYQNPFKLEELAESLHLNTTHVSHLFRKFSGSSITEYLTAKRLREACWLLRTTSEPVHIISSAVGLSNVSYFCQLFKTHIGTSPHQYRKNSTHT</sequence>
<dbReference type="InterPro" id="IPR018062">
    <property type="entry name" value="HTH_AraC-typ_CS"/>
</dbReference>
<accession>A0ABU1P0E1</accession>
<reference evidence="5 6" key="1">
    <citation type="submission" date="2023-07" db="EMBL/GenBank/DDBJ databases">
        <title>Sorghum-associated microbial communities from plants grown in Nebraska, USA.</title>
        <authorList>
            <person name="Schachtman D."/>
        </authorList>
    </citation>
    <scope>NUCLEOTIDE SEQUENCE [LARGE SCALE GENOMIC DNA]</scope>
    <source>
        <strain evidence="5 6">CC258</strain>
    </source>
</reference>
<proteinExistence type="predicted"/>
<dbReference type="SUPFAM" id="SSF51215">
    <property type="entry name" value="Regulatory protein AraC"/>
    <property type="match status" value="1"/>
</dbReference>
<dbReference type="InterPro" id="IPR003313">
    <property type="entry name" value="AraC-bd"/>
</dbReference>
<name>A0ABU1P0E1_9BACL</name>
<evidence type="ECO:0000256" key="2">
    <source>
        <dbReference type="ARBA" id="ARBA00023125"/>
    </source>
</evidence>
<dbReference type="PANTHER" id="PTHR43280">
    <property type="entry name" value="ARAC-FAMILY TRANSCRIPTIONAL REGULATOR"/>
    <property type="match status" value="1"/>
</dbReference>
<dbReference type="SMART" id="SM00342">
    <property type="entry name" value="HTH_ARAC"/>
    <property type="match status" value="1"/>
</dbReference>
<evidence type="ECO:0000259" key="4">
    <source>
        <dbReference type="PROSITE" id="PS01124"/>
    </source>
</evidence>
<evidence type="ECO:0000256" key="3">
    <source>
        <dbReference type="ARBA" id="ARBA00023163"/>
    </source>
</evidence>
<dbReference type="Gene3D" id="1.10.10.60">
    <property type="entry name" value="Homeodomain-like"/>
    <property type="match status" value="2"/>
</dbReference>
<organism evidence="5 6">
    <name type="scientific">Paenibacillus qinlingensis</name>
    <dbReference type="NCBI Taxonomy" id="1837343"/>
    <lineage>
        <taxon>Bacteria</taxon>
        <taxon>Bacillati</taxon>
        <taxon>Bacillota</taxon>
        <taxon>Bacilli</taxon>
        <taxon>Bacillales</taxon>
        <taxon>Paenibacillaceae</taxon>
        <taxon>Paenibacillus</taxon>
    </lineage>
</organism>
<keyword evidence="1" id="KW-0805">Transcription regulation</keyword>
<evidence type="ECO:0000313" key="5">
    <source>
        <dbReference type="EMBL" id="MDR6553178.1"/>
    </source>
</evidence>
<keyword evidence="6" id="KW-1185">Reference proteome</keyword>
<dbReference type="PANTHER" id="PTHR43280:SF2">
    <property type="entry name" value="HTH-TYPE TRANSCRIPTIONAL REGULATOR EXSA"/>
    <property type="match status" value="1"/>
</dbReference>
<dbReference type="PROSITE" id="PS01124">
    <property type="entry name" value="HTH_ARAC_FAMILY_2"/>
    <property type="match status" value="1"/>
</dbReference>
<keyword evidence="2" id="KW-0238">DNA-binding</keyword>
<dbReference type="EMBL" id="JAVDSB010000009">
    <property type="protein sequence ID" value="MDR6553178.1"/>
    <property type="molecule type" value="Genomic_DNA"/>
</dbReference>
<dbReference type="InterPro" id="IPR018060">
    <property type="entry name" value="HTH_AraC"/>
</dbReference>
<dbReference type="Pfam" id="PF02311">
    <property type="entry name" value="AraC_binding"/>
    <property type="match status" value="1"/>
</dbReference>
<evidence type="ECO:0000313" key="6">
    <source>
        <dbReference type="Proteomes" id="UP001267290"/>
    </source>
</evidence>
<dbReference type="InterPro" id="IPR014710">
    <property type="entry name" value="RmlC-like_jellyroll"/>
</dbReference>
<dbReference type="RefSeq" id="WP_310500662.1">
    <property type="nucleotide sequence ID" value="NZ_JAVDSB010000009.1"/>
</dbReference>
<dbReference type="InterPro" id="IPR037923">
    <property type="entry name" value="HTH-like"/>
</dbReference>
<dbReference type="Pfam" id="PF12833">
    <property type="entry name" value="HTH_18"/>
    <property type="match status" value="1"/>
</dbReference>
<keyword evidence="3" id="KW-0804">Transcription</keyword>
<dbReference type="PROSITE" id="PS00041">
    <property type="entry name" value="HTH_ARAC_FAMILY_1"/>
    <property type="match status" value="1"/>
</dbReference>